<sequence length="83" mass="9921">MPWMDYQVLSDKTNYWLKIVEESNPEKIKFQLNTEDLMRNPQAWYSLLPDLYDHQGELMYQQTQLNDKKISGRKQTLVLTLVG</sequence>
<reference evidence="1 2" key="1">
    <citation type="submission" date="2017-06" db="EMBL/GenBank/DDBJ databases">
        <authorList>
            <consortium name="Pathogen Informatics"/>
        </authorList>
    </citation>
    <scope>NUCLEOTIDE SEQUENCE [LARGE SCALE GENOMIC DNA]</scope>
    <source>
        <strain evidence="1 2">NCTC12230</strain>
    </source>
</reference>
<dbReference type="AlphaFoldDB" id="A0AB38DQQ0"/>
<proteinExistence type="predicted"/>
<evidence type="ECO:0000313" key="1">
    <source>
        <dbReference type="EMBL" id="SNU79446.1"/>
    </source>
</evidence>
<accession>A0AB38DQQ0</accession>
<protein>
    <submittedName>
        <fullName evidence="1">Uncharacterized protein</fullName>
    </submittedName>
</protein>
<organism evidence="1 2">
    <name type="scientific">Neisseria zoodegmatis</name>
    <dbReference type="NCBI Taxonomy" id="326523"/>
    <lineage>
        <taxon>Bacteria</taxon>
        <taxon>Pseudomonadati</taxon>
        <taxon>Pseudomonadota</taxon>
        <taxon>Betaproteobacteria</taxon>
        <taxon>Neisseriales</taxon>
        <taxon>Neisseriaceae</taxon>
        <taxon>Neisseria</taxon>
    </lineage>
</organism>
<dbReference type="EMBL" id="LT906434">
    <property type="protein sequence ID" value="SNU79446.1"/>
    <property type="molecule type" value="Genomic_DNA"/>
</dbReference>
<dbReference type="Proteomes" id="UP000215033">
    <property type="component" value="Chromosome 1"/>
</dbReference>
<name>A0AB38DQQ0_9NEIS</name>
<dbReference type="KEGG" id="nzo:SAMEA4504057_0946"/>
<evidence type="ECO:0000313" key="2">
    <source>
        <dbReference type="Proteomes" id="UP000215033"/>
    </source>
</evidence>
<gene>
    <name evidence="1" type="ORF">SAMEA4504057_00946</name>
</gene>